<organism evidence="13 14">
    <name type="scientific">Poriferisphaera corsica</name>
    <dbReference type="NCBI Taxonomy" id="2528020"/>
    <lineage>
        <taxon>Bacteria</taxon>
        <taxon>Pseudomonadati</taxon>
        <taxon>Planctomycetota</taxon>
        <taxon>Phycisphaerae</taxon>
        <taxon>Phycisphaerales</taxon>
        <taxon>Phycisphaeraceae</taxon>
        <taxon>Poriferisphaera</taxon>
    </lineage>
</organism>
<gene>
    <name evidence="10 13" type="primary">ileS</name>
    <name evidence="13" type="ORF">KS4_33720</name>
</gene>
<keyword evidence="4 10" id="KW-0547">Nucleotide-binding</keyword>
<evidence type="ECO:0000256" key="4">
    <source>
        <dbReference type="ARBA" id="ARBA00022741"/>
    </source>
</evidence>
<dbReference type="Gene3D" id="1.10.10.830">
    <property type="entry name" value="Ile-tRNA synthetase CP2 domain-like"/>
    <property type="match status" value="1"/>
</dbReference>
<dbReference type="InterPro" id="IPR050081">
    <property type="entry name" value="Ile-tRNA_ligase"/>
</dbReference>
<dbReference type="PRINTS" id="PR00984">
    <property type="entry name" value="TRNASYNTHILE"/>
</dbReference>
<dbReference type="InterPro" id="IPR033708">
    <property type="entry name" value="Anticodon_Ile_BEm"/>
</dbReference>
<evidence type="ECO:0000256" key="8">
    <source>
        <dbReference type="ARBA" id="ARBA00025217"/>
    </source>
</evidence>
<sequence>MSDQAEKRNYKKTLNLPKTAFSMKANLVQNEPASQKRWDKLNVYGLLREKGKEGGYAKGGFVFHDGPPYANGNIHMGHMLNKVLKDLVVRSRGMMGYDTPYTPGWDCHGLPIEHKVMQDLGEKAKEMEPIQIRRKCKTYAEKFVKLQKGQMQRLLTMADYDDPYLTMLPRYERGVLNVFAGLVEKGLVYRALKPVHWSVENQTALADAELEYYDREDTSVYVNFEIEGKENEYLMIWTTTPWTLPANMGVAVHERYEYGKFKLPNSGTAIVALELAKKVLAAGGVEDAEPIETFKGSELVGLKYKQPLTGKVCPVVHAEYVTLEDGTGMVHTAPGHGVEDYQTGLREGIEIYCPVRPDGTYDETAPEWLVGMHIWEANDKVVEFLREAGSLFHDHKFMHSYPHDWRGKSPVIFRATEQWFVGVDKAYDGCGEGLRHAAEVVTSDGGDVRFLPEWGRNRMRGMLESRPDWCISRQRSWGLPIPAFYNEAGEPLMTTASAKAVAECFGKHGSDSWFVAESNQILESYDVANDAEAPEWAKAEGALAGLRKGKDTFDVWFESGSSWNAVVREGWEAKQSKHADENVKETTDLYLEGSDQHRGWFQHSLLPSVAIHGVSPFKTVLTHGFMVDKNGHKMSKSLGNTLDVQDLMKEYGADVCRWWICSLNTDNDIKVDQSYFKVAGEEYRKVRNTIRFLLSNLSDFDPKTDAHKFSHDDARSIDAWAMKAYVDMAKGVVDKYENYQYRSLSRDLFNFCNDTMSSVYLVAVKDRLYCDKTNSARRRRSQSAIYRIVSGLIRLLAPIMPHTADEAWRALLKVDQKSNECVHVKEFPTMKGCSLIAELASNEWTGVMDTRDEMLKTIEDYRQEVGIDNPLDLGLVWNKIKDVDLNAFDAVDLADLIGVSRFATGEAIAVQDLREESRCERSWKRDGTVKERGDGGMLSDRDAEAIC</sequence>
<dbReference type="InterPro" id="IPR013155">
    <property type="entry name" value="M/V/L/I-tRNA-synth_anticd-bd"/>
</dbReference>
<dbReference type="Pfam" id="PF00133">
    <property type="entry name" value="tRNA-synt_1"/>
    <property type="match status" value="1"/>
</dbReference>
<keyword evidence="3 10" id="KW-0436">Ligase</keyword>
<evidence type="ECO:0000256" key="6">
    <source>
        <dbReference type="ARBA" id="ARBA00022917"/>
    </source>
</evidence>
<dbReference type="AlphaFoldDB" id="A0A517YYL0"/>
<dbReference type="HAMAP" id="MF_02002">
    <property type="entry name" value="Ile_tRNA_synth_type1"/>
    <property type="match status" value="1"/>
</dbReference>
<dbReference type="EC" id="6.1.1.5" evidence="10"/>
<feature type="short sequence motif" description="'KMSKS' region" evidence="10">
    <location>
        <begin position="633"/>
        <end position="637"/>
    </location>
</feature>
<dbReference type="PANTHER" id="PTHR42765:SF1">
    <property type="entry name" value="ISOLEUCINE--TRNA LIGASE, MITOCHONDRIAL"/>
    <property type="match status" value="1"/>
</dbReference>
<evidence type="ECO:0000256" key="5">
    <source>
        <dbReference type="ARBA" id="ARBA00022840"/>
    </source>
</evidence>
<dbReference type="Gene3D" id="1.10.730.20">
    <property type="match status" value="1"/>
</dbReference>
<dbReference type="GO" id="GO:0005524">
    <property type="term" value="F:ATP binding"/>
    <property type="evidence" value="ECO:0007669"/>
    <property type="project" value="UniProtKB-UniRule"/>
</dbReference>
<name>A0A517YYL0_9BACT</name>
<keyword evidence="7 10" id="KW-0030">Aminoacyl-tRNA synthetase</keyword>
<dbReference type="KEGG" id="pcor:KS4_33720"/>
<reference evidence="13 14" key="1">
    <citation type="submission" date="2019-02" db="EMBL/GenBank/DDBJ databases">
        <title>Deep-cultivation of Planctomycetes and their phenomic and genomic characterization uncovers novel biology.</title>
        <authorList>
            <person name="Wiegand S."/>
            <person name="Jogler M."/>
            <person name="Boedeker C."/>
            <person name="Pinto D."/>
            <person name="Vollmers J."/>
            <person name="Rivas-Marin E."/>
            <person name="Kohn T."/>
            <person name="Peeters S.H."/>
            <person name="Heuer A."/>
            <person name="Rast P."/>
            <person name="Oberbeckmann S."/>
            <person name="Bunk B."/>
            <person name="Jeske O."/>
            <person name="Meyerdierks A."/>
            <person name="Storesund J.E."/>
            <person name="Kallscheuer N."/>
            <person name="Luecker S."/>
            <person name="Lage O.M."/>
            <person name="Pohl T."/>
            <person name="Merkel B.J."/>
            <person name="Hornburger P."/>
            <person name="Mueller R.-W."/>
            <person name="Bruemmer F."/>
            <person name="Labrenz M."/>
            <person name="Spormann A.M."/>
            <person name="Op den Camp H."/>
            <person name="Overmann J."/>
            <person name="Amann R."/>
            <person name="Jetten M.S.M."/>
            <person name="Mascher T."/>
            <person name="Medema M.H."/>
            <person name="Devos D.P."/>
            <person name="Kaster A.-K."/>
            <person name="Ovreas L."/>
            <person name="Rohde M."/>
            <person name="Galperin M.Y."/>
            <person name="Jogler C."/>
        </authorList>
    </citation>
    <scope>NUCLEOTIDE SEQUENCE [LARGE SCALE GENOMIC DNA]</scope>
    <source>
        <strain evidence="13 14">KS4</strain>
    </source>
</reference>
<dbReference type="CDD" id="cd07960">
    <property type="entry name" value="Anticodon_Ia_Ile_BEm"/>
    <property type="match status" value="1"/>
</dbReference>
<comment type="subcellular location">
    <subcellularLocation>
        <location evidence="10">Cytoplasm</location>
    </subcellularLocation>
</comment>
<dbReference type="SUPFAM" id="SSF50677">
    <property type="entry name" value="ValRS/IleRS/LeuRS editing domain"/>
    <property type="match status" value="1"/>
</dbReference>
<dbReference type="InterPro" id="IPR014729">
    <property type="entry name" value="Rossmann-like_a/b/a_fold"/>
</dbReference>
<evidence type="ECO:0000259" key="11">
    <source>
        <dbReference type="Pfam" id="PF00133"/>
    </source>
</evidence>
<keyword evidence="6 10" id="KW-0648">Protein biosynthesis</keyword>
<comment type="catalytic activity">
    <reaction evidence="9 10">
        <text>tRNA(Ile) + L-isoleucine + ATP = L-isoleucyl-tRNA(Ile) + AMP + diphosphate</text>
        <dbReference type="Rhea" id="RHEA:11060"/>
        <dbReference type="Rhea" id="RHEA-COMP:9666"/>
        <dbReference type="Rhea" id="RHEA-COMP:9695"/>
        <dbReference type="ChEBI" id="CHEBI:30616"/>
        <dbReference type="ChEBI" id="CHEBI:33019"/>
        <dbReference type="ChEBI" id="CHEBI:58045"/>
        <dbReference type="ChEBI" id="CHEBI:78442"/>
        <dbReference type="ChEBI" id="CHEBI:78528"/>
        <dbReference type="ChEBI" id="CHEBI:456215"/>
        <dbReference type="EC" id="6.1.1.5"/>
    </reaction>
</comment>
<dbReference type="PANTHER" id="PTHR42765">
    <property type="entry name" value="SOLEUCYL-TRNA SYNTHETASE"/>
    <property type="match status" value="1"/>
</dbReference>
<dbReference type="PROSITE" id="PS00178">
    <property type="entry name" value="AA_TRNA_LIGASE_I"/>
    <property type="match status" value="1"/>
</dbReference>
<dbReference type="GO" id="GO:0000049">
    <property type="term" value="F:tRNA binding"/>
    <property type="evidence" value="ECO:0007669"/>
    <property type="project" value="InterPro"/>
</dbReference>
<dbReference type="Pfam" id="PF08264">
    <property type="entry name" value="Anticodon_1"/>
    <property type="match status" value="1"/>
</dbReference>
<comment type="domain">
    <text evidence="10">IleRS has two distinct active sites: one for aminoacylation and one for editing. The misactivated valine is translocated from the active site to the editing site, which sterically excludes the correctly activated isoleucine. The single editing site contains two valyl binding pockets, one specific for each substrate (Val-AMP or Val-tRNA(Ile)).</text>
</comment>
<dbReference type="SUPFAM" id="SSF47323">
    <property type="entry name" value="Anticodon-binding domain of a subclass of class I aminoacyl-tRNA synthetases"/>
    <property type="match status" value="1"/>
</dbReference>
<feature type="domain" description="Aminoacyl-tRNA synthetase class Ia" evidence="11">
    <location>
        <begin position="35"/>
        <end position="671"/>
    </location>
</feature>
<proteinExistence type="inferred from homology"/>
<feature type="binding site" evidence="10">
    <location>
        <position position="636"/>
    </location>
    <ligand>
        <name>ATP</name>
        <dbReference type="ChEBI" id="CHEBI:30616"/>
    </ligand>
</feature>
<dbReference type="InterPro" id="IPR023585">
    <property type="entry name" value="Ile-tRNA-ligase_type1"/>
</dbReference>
<feature type="domain" description="Methionyl/Valyl/Leucyl/Isoleucyl-tRNA synthetase anticodon-binding" evidence="12">
    <location>
        <begin position="718"/>
        <end position="872"/>
    </location>
</feature>
<evidence type="ECO:0000259" key="12">
    <source>
        <dbReference type="Pfam" id="PF08264"/>
    </source>
</evidence>
<evidence type="ECO:0000313" key="14">
    <source>
        <dbReference type="Proteomes" id="UP000317369"/>
    </source>
</evidence>
<accession>A0A517YYL0</accession>
<dbReference type="EMBL" id="CP036425">
    <property type="protein sequence ID" value="QDU35291.1"/>
    <property type="molecule type" value="Genomic_DNA"/>
</dbReference>
<dbReference type="NCBIfam" id="TIGR00392">
    <property type="entry name" value="ileS"/>
    <property type="match status" value="1"/>
</dbReference>
<evidence type="ECO:0000313" key="13">
    <source>
        <dbReference type="EMBL" id="QDU35291.1"/>
    </source>
</evidence>
<dbReference type="InterPro" id="IPR009008">
    <property type="entry name" value="Val/Leu/Ile-tRNA-synth_edit"/>
</dbReference>
<dbReference type="GO" id="GO:0004822">
    <property type="term" value="F:isoleucine-tRNA ligase activity"/>
    <property type="evidence" value="ECO:0007669"/>
    <property type="project" value="UniProtKB-UniRule"/>
</dbReference>
<dbReference type="SUPFAM" id="SSF52374">
    <property type="entry name" value="Nucleotidylyl transferase"/>
    <property type="match status" value="1"/>
</dbReference>
<evidence type="ECO:0000256" key="2">
    <source>
        <dbReference type="ARBA" id="ARBA00022490"/>
    </source>
</evidence>
<keyword evidence="2 10" id="KW-0963">Cytoplasm</keyword>
<comment type="subunit">
    <text evidence="10">Monomer.</text>
</comment>
<keyword evidence="5 10" id="KW-0067">ATP-binding</keyword>
<comment type="caution">
    <text evidence="10">Lacks conserved residue(s) required for the propagation of feature annotation.</text>
</comment>
<dbReference type="InterPro" id="IPR002300">
    <property type="entry name" value="aa-tRNA-synth_Ia"/>
</dbReference>
<dbReference type="RefSeq" id="WP_145080401.1">
    <property type="nucleotide sequence ID" value="NZ_CP036425.1"/>
</dbReference>
<comment type="similarity">
    <text evidence="1 10">Belongs to the class-I aminoacyl-tRNA synthetase family. IleS type 1 subfamily.</text>
</comment>
<evidence type="ECO:0000256" key="1">
    <source>
        <dbReference type="ARBA" id="ARBA00006887"/>
    </source>
</evidence>
<keyword evidence="14" id="KW-1185">Reference proteome</keyword>
<dbReference type="InterPro" id="IPR009080">
    <property type="entry name" value="tRNAsynth_Ia_anticodon-bd"/>
</dbReference>
<dbReference type="GO" id="GO:0002161">
    <property type="term" value="F:aminoacyl-tRNA deacylase activity"/>
    <property type="evidence" value="ECO:0007669"/>
    <property type="project" value="InterPro"/>
</dbReference>
<dbReference type="GO" id="GO:0005829">
    <property type="term" value="C:cytosol"/>
    <property type="evidence" value="ECO:0007669"/>
    <property type="project" value="TreeGrafter"/>
</dbReference>
<dbReference type="InterPro" id="IPR002301">
    <property type="entry name" value="Ile-tRNA-ligase"/>
</dbReference>
<dbReference type="Gene3D" id="3.40.50.620">
    <property type="entry name" value="HUPs"/>
    <property type="match status" value="2"/>
</dbReference>
<dbReference type="InterPro" id="IPR001412">
    <property type="entry name" value="aa-tRNA-synth_I_CS"/>
</dbReference>
<evidence type="ECO:0000256" key="7">
    <source>
        <dbReference type="ARBA" id="ARBA00023146"/>
    </source>
</evidence>
<dbReference type="CDD" id="cd00818">
    <property type="entry name" value="IleRS_core"/>
    <property type="match status" value="1"/>
</dbReference>
<evidence type="ECO:0000256" key="9">
    <source>
        <dbReference type="ARBA" id="ARBA00048359"/>
    </source>
</evidence>
<protein>
    <recommendedName>
        <fullName evidence="10">Isoleucine--tRNA ligase</fullName>
        <ecNumber evidence="10">6.1.1.5</ecNumber>
    </recommendedName>
    <alternativeName>
        <fullName evidence="10">Isoleucyl-tRNA synthetase</fullName>
        <shortName evidence="10">IleRS</shortName>
    </alternativeName>
</protein>
<dbReference type="OrthoDB" id="9810365at2"/>
<evidence type="ECO:0000256" key="10">
    <source>
        <dbReference type="HAMAP-Rule" id="MF_02002"/>
    </source>
</evidence>
<feature type="short sequence motif" description="'HIGH' region" evidence="10">
    <location>
        <begin position="68"/>
        <end position="78"/>
    </location>
</feature>
<dbReference type="Proteomes" id="UP000317369">
    <property type="component" value="Chromosome"/>
</dbReference>
<dbReference type="GO" id="GO:0006428">
    <property type="term" value="P:isoleucyl-tRNA aminoacylation"/>
    <property type="evidence" value="ECO:0007669"/>
    <property type="project" value="UniProtKB-UniRule"/>
</dbReference>
<evidence type="ECO:0000256" key="3">
    <source>
        <dbReference type="ARBA" id="ARBA00022598"/>
    </source>
</evidence>
<comment type="function">
    <text evidence="8 10">Catalyzes the attachment of isoleucine to tRNA(Ile). As IleRS can inadvertently accommodate and process structurally similar amino acids such as valine, to avoid such errors it has two additional distinct tRNA(Ile)-dependent editing activities. One activity is designated as 'pretransfer' editing and involves the hydrolysis of activated Val-AMP. The other activity is designated 'posttransfer' editing and involves deacylation of mischarged Val-tRNA(Ile).</text>
</comment>
<feature type="binding site" evidence="10">
    <location>
        <position position="592"/>
    </location>
    <ligand>
        <name>L-isoleucyl-5'-AMP</name>
        <dbReference type="ChEBI" id="CHEBI:178002"/>
    </ligand>
</feature>